<dbReference type="PANTHER" id="PTHR31632">
    <property type="entry name" value="IRON TRANSPORTER FTH1"/>
    <property type="match status" value="1"/>
</dbReference>
<feature type="transmembrane region" description="Helical" evidence="6">
    <location>
        <begin position="70"/>
        <end position="89"/>
    </location>
</feature>
<evidence type="ECO:0000256" key="3">
    <source>
        <dbReference type="ARBA" id="ARBA00022692"/>
    </source>
</evidence>
<dbReference type="PANTHER" id="PTHR31632:SF2">
    <property type="entry name" value="PLASMA MEMBRANE IRON PERMEASE"/>
    <property type="match status" value="1"/>
</dbReference>
<evidence type="ECO:0000313" key="8">
    <source>
        <dbReference type="Proteomes" id="UP001596098"/>
    </source>
</evidence>
<feature type="transmembrane region" description="Helical" evidence="6">
    <location>
        <begin position="38"/>
        <end position="64"/>
    </location>
</feature>
<keyword evidence="4 6" id="KW-1133">Transmembrane helix</keyword>
<feature type="transmembrane region" description="Helical" evidence="6">
    <location>
        <begin position="6"/>
        <end position="26"/>
    </location>
</feature>
<comment type="similarity">
    <text evidence="2">Belongs to the oxidase-dependent Fe transporter (OFeT) (TC 9.A.10.1) family.</text>
</comment>
<keyword evidence="5 6" id="KW-0472">Membrane</keyword>
<dbReference type="EMBL" id="JBHSQI010000003">
    <property type="protein sequence ID" value="MFC6153570.1"/>
    <property type="molecule type" value="Genomic_DNA"/>
</dbReference>
<feature type="transmembrane region" description="Helical" evidence="6">
    <location>
        <begin position="145"/>
        <end position="166"/>
    </location>
</feature>
<evidence type="ECO:0000256" key="6">
    <source>
        <dbReference type="SAM" id="Phobius"/>
    </source>
</evidence>
<accession>A0ABW1QZ14</accession>
<dbReference type="Proteomes" id="UP001596098">
    <property type="component" value="Unassembled WGS sequence"/>
</dbReference>
<organism evidence="7 8">
    <name type="scientific">Nocardioides yefusunii</name>
    <dbReference type="NCBI Taxonomy" id="2500546"/>
    <lineage>
        <taxon>Bacteria</taxon>
        <taxon>Bacillati</taxon>
        <taxon>Actinomycetota</taxon>
        <taxon>Actinomycetes</taxon>
        <taxon>Propionibacteriales</taxon>
        <taxon>Nocardioidaceae</taxon>
        <taxon>Nocardioides</taxon>
    </lineage>
</organism>
<gene>
    <name evidence="7" type="primary">efeU</name>
    <name evidence="7" type="ORF">ACFPWU_07815</name>
</gene>
<sequence>MLGTFMIGLREGLEAALVVGILVAYIRKIGRSDVLRKLWFGVGVAIGGSLAIGAILTFGAYGLTFQAQEAIGGSLSILAVALVTWMIFWMQATAATLKKELHASIDAALTGTGVGLAFIAFVSVAREGLETALFLWSAVRASDDAPTAWIGAVLGLALAVALGWLIHRGAVRLNLATFFTWTGGFLVVVAAGILAYAVHDLQEARFLPGPFSTAPEGAGSFVSGWYGPDAWLFQISDVIAPDGFVGALLKGTVGFTPEMTKLEVLAWFVYLVVVGGLYTRAVLRSRRPRPADATATSVPATSVPAGD</sequence>
<comment type="caution">
    <text evidence="7">The sequence shown here is derived from an EMBL/GenBank/DDBJ whole genome shotgun (WGS) entry which is preliminary data.</text>
</comment>
<evidence type="ECO:0000256" key="5">
    <source>
        <dbReference type="ARBA" id="ARBA00023136"/>
    </source>
</evidence>
<feature type="transmembrane region" description="Helical" evidence="6">
    <location>
        <begin position="101"/>
        <end position="125"/>
    </location>
</feature>
<evidence type="ECO:0000256" key="1">
    <source>
        <dbReference type="ARBA" id="ARBA00004141"/>
    </source>
</evidence>
<feature type="transmembrane region" description="Helical" evidence="6">
    <location>
        <begin position="178"/>
        <end position="198"/>
    </location>
</feature>
<reference evidence="8" key="1">
    <citation type="journal article" date="2019" name="Int. J. Syst. Evol. Microbiol.">
        <title>The Global Catalogue of Microorganisms (GCM) 10K type strain sequencing project: providing services to taxonomists for standard genome sequencing and annotation.</title>
        <authorList>
            <consortium name="The Broad Institute Genomics Platform"/>
            <consortium name="The Broad Institute Genome Sequencing Center for Infectious Disease"/>
            <person name="Wu L."/>
            <person name="Ma J."/>
        </authorList>
    </citation>
    <scope>NUCLEOTIDE SEQUENCE [LARGE SCALE GENOMIC DNA]</scope>
    <source>
        <strain evidence="8">DFY28</strain>
    </source>
</reference>
<evidence type="ECO:0000256" key="2">
    <source>
        <dbReference type="ARBA" id="ARBA00008333"/>
    </source>
</evidence>
<dbReference type="NCBIfam" id="NF041756">
    <property type="entry name" value="EfeU"/>
    <property type="match status" value="1"/>
</dbReference>
<comment type="subcellular location">
    <subcellularLocation>
        <location evidence="1">Membrane</location>
        <topology evidence="1">Multi-pass membrane protein</topology>
    </subcellularLocation>
</comment>
<dbReference type="RefSeq" id="WP_206611319.1">
    <property type="nucleotide sequence ID" value="NZ_CP034929.1"/>
</dbReference>
<name>A0ABW1QZ14_9ACTN</name>
<evidence type="ECO:0000256" key="4">
    <source>
        <dbReference type="ARBA" id="ARBA00022989"/>
    </source>
</evidence>
<dbReference type="Pfam" id="PF03239">
    <property type="entry name" value="FTR1"/>
    <property type="match status" value="1"/>
</dbReference>
<feature type="transmembrane region" description="Helical" evidence="6">
    <location>
        <begin position="264"/>
        <end position="283"/>
    </location>
</feature>
<keyword evidence="3 6" id="KW-0812">Transmembrane</keyword>
<dbReference type="InterPro" id="IPR004923">
    <property type="entry name" value="FTR1/Fip1/EfeU"/>
</dbReference>
<keyword evidence="8" id="KW-1185">Reference proteome</keyword>
<evidence type="ECO:0000313" key="7">
    <source>
        <dbReference type="EMBL" id="MFC6153570.1"/>
    </source>
</evidence>
<protein>
    <submittedName>
        <fullName evidence="7">Iron uptake transporter permease EfeU</fullName>
    </submittedName>
</protein>
<proteinExistence type="inferred from homology"/>